<evidence type="ECO:0000256" key="2">
    <source>
        <dbReference type="RuleBase" id="RU003876"/>
    </source>
</evidence>
<protein>
    <submittedName>
        <fullName evidence="4">Nucleosome assembly protein 1-like 1, variant 2</fullName>
    </submittedName>
    <submittedName>
        <fullName evidence="5">Nucleosome assembly protein 1-like 1, variant 3</fullName>
    </submittedName>
</protein>
<reference evidence="5" key="2">
    <citation type="journal article" date="2022" name="Res Sq">
        <title>Comparative Genomics Reveals Insights into the Divergent Evolution of Astigmatic Mites and Household Pest Adaptations.</title>
        <authorList>
            <person name="Xiong Q."/>
            <person name="Wan A.T.-Y."/>
            <person name="Liu X.-Y."/>
            <person name="Fung C.S.-H."/>
            <person name="Xiao X."/>
            <person name="Malainual N."/>
            <person name="Hou J."/>
            <person name="Wang L."/>
            <person name="Wang M."/>
            <person name="Yang K."/>
            <person name="Cui Y."/>
            <person name="Leung E."/>
            <person name="Nong W."/>
            <person name="Shin S.-K."/>
            <person name="Au S."/>
            <person name="Jeong K.Y."/>
            <person name="Chew F.T."/>
            <person name="Hui J."/>
            <person name="Leung T.F."/>
            <person name="Tungtrongchitr A."/>
            <person name="Zhong N."/>
            <person name="Liu Z."/>
            <person name="Tsui S."/>
        </authorList>
    </citation>
    <scope>NUCLEOTIDE SEQUENCE</scope>
    <source>
        <strain evidence="5">Derf</strain>
        <tissue evidence="5">Whole organism</tissue>
    </source>
</reference>
<comment type="caution">
    <text evidence="5">The sequence shown here is derived from an EMBL/GenBank/DDBJ whole genome shotgun (WGS) entry which is preliminary data.</text>
</comment>
<dbReference type="GO" id="GO:0005634">
    <property type="term" value="C:nucleus"/>
    <property type="evidence" value="ECO:0007669"/>
    <property type="project" value="InterPro"/>
</dbReference>
<evidence type="ECO:0000313" key="5">
    <source>
        <dbReference type="EMBL" id="KAH9521887.1"/>
    </source>
</evidence>
<dbReference type="InterPro" id="IPR037231">
    <property type="entry name" value="NAP-like_sf"/>
</dbReference>
<dbReference type="Proteomes" id="UP000790347">
    <property type="component" value="Unassembled WGS sequence"/>
</dbReference>
<dbReference type="Pfam" id="PF00956">
    <property type="entry name" value="NAP"/>
    <property type="match status" value="1"/>
</dbReference>
<evidence type="ECO:0000313" key="4">
    <source>
        <dbReference type="EMBL" id="KAH9521886.1"/>
    </source>
</evidence>
<evidence type="ECO:0000256" key="3">
    <source>
        <dbReference type="SAM" id="MobiDB-lite"/>
    </source>
</evidence>
<dbReference type="EMBL" id="ASGP02000002">
    <property type="protein sequence ID" value="KAH9521886.1"/>
    <property type="molecule type" value="Genomic_DNA"/>
</dbReference>
<dbReference type="SUPFAM" id="SSF143113">
    <property type="entry name" value="NAP-like"/>
    <property type="match status" value="1"/>
</dbReference>
<feature type="region of interest" description="Disordered" evidence="3">
    <location>
        <begin position="282"/>
        <end position="372"/>
    </location>
</feature>
<dbReference type="InterPro" id="IPR002164">
    <property type="entry name" value="NAP_family"/>
</dbReference>
<dbReference type="GO" id="GO:0006334">
    <property type="term" value="P:nucleosome assembly"/>
    <property type="evidence" value="ECO:0007669"/>
    <property type="project" value="InterPro"/>
</dbReference>
<dbReference type="OrthoDB" id="27325at2759"/>
<sequence length="372" mass="43201">MEKNVQLDASGQDAEVMAQAPPNTRLVLALKKITLDRISLEIEMHKKIFQTELEYQQRLKEFDDKRRMIVAGDYIPTDDECKYQYADPEEPVVETNEKGIPKFWSTIFSNLDILSDMVQPHDQEAISLITDIRCVLLDNPMGYRLEFEFSENKYFSNKVLTKEYYFADTFDPEDPLNYDSLYVNRCKGCKIDWKSPQMNLTEKKVAKKMKHRSSNQVKTIEKVEKCDSFFNFFQPPEEKIEDADNDTKELLASDFDIGETFRLNVVPRGIIYYTGEGIEDEYDDFDDADFDGDFDESDFDEDDDDDEEEDDDDEDLEGDDGVKPKSSSHKQNKKSLKAKGAQNGHHVRHSNRQHKGHNVKDNKEVPPECNTQ</sequence>
<accession>A0A922I3L2</accession>
<gene>
    <name evidence="5" type="primary">NAP1L1_1</name>
    <name evidence="5" type="ORF">DERF_005507</name>
</gene>
<name>A0A922I3L2_DERFA</name>
<keyword evidence="6" id="KW-1185">Reference proteome</keyword>
<reference evidence="5" key="1">
    <citation type="submission" date="2013-05" db="EMBL/GenBank/DDBJ databases">
        <authorList>
            <person name="Yim A.K.Y."/>
            <person name="Chan T.F."/>
            <person name="Ji K.M."/>
            <person name="Liu X.Y."/>
            <person name="Zhou J.W."/>
            <person name="Li R.Q."/>
            <person name="Yang K.Y."/>
            <person name="Li J."/>
            <person name="Li M."/>
            <person name="Law P.T.W."/>
            <person name="Wu Y.L."/>
            <person name="Cai Z.L."/>
            <person name="Qin H."/>
            <person name="Bao Y."/>
            <person name="Leung R.K.K."/>
            <person name="Ng P.K.S."/>
            <person name="Zou J."/>
            <person name="Zhong X.J."/>
            <person name="Ran P.X."/>
            <person name="Zhong N.S."/>
            <person name="Liu Z.G."/>
            <person name="Tsui S.K.W."/>
        </authorList>
    </citation>
    <scope>NUCLEOTIDE SEQUENCE</scope>
    <source>
        <strain evidence="5">Derf</strain>
        <tissue evidence="5">Whole organism</tissue>
    </source>
</reference>
<dbReference type="Gene3D" id="3.30.1120.90">
    <property type="entry name" value="Nucleosome assembly protein"/>
    <property type="match status" value="1"/>
</dbReference>
<feature type="compositionally biased region" description="Acidic residues" evidence="3">
    <location>
        <begin position="282"/>
        <end position="319"/>
    </location>
</feature>
<dbReference type="AlphaFoldDB" id="A0A922I3L2"/>
<organism evidence="5 6">
    <name type="scientific">Dermatophagoides farinae</name>
    <name type="common">American house dust mite</name>
    <dbReference type="NCBI Taxonomy" id="6954"/>
    <lineage>
        <taxon>Eukaryota</taxon>
        <taxon>Metazoa</taxon>
        <taxon>Ecdysozoa</taxon>
        <taxon>Arthropoda</taxon>
        <taxon>Chelicerata</taxon>
        <taxon>Arachnida</taxon>
        <taxon>Acari</taxon>
        <taxon>Acariformes</taxon>
        <taxon>Sarcoptiformes</taxon>
        <taxon>Astigmata</taxon>
        <taxon>Psoroptidia</taxon>
        <taxon>Analgoidea</taxon>
        <taxon>Pyroglyphidae</taxon>
        <taxon>Dermatophagoidinae</taxon>
        <taxon>Dermatophagoides</taxon>
    </lineage>
</organism>
<dbReference type="EMBL" id="ASGP02000002">
    <property type="protein sequence ID" value="KAH9521887.1"/>
    <property type="molecule type" value="Genomic_DNA"/>
</dbReference>
<dbReference type="PANTHER" id="PTHR11875">
    <property type="entry name" value="TESTIS-SPECIFIC Y-ENCODED PROTEIN"/>
    <property type="match status" value="1"/>
</dbReference>
<evidence type="ECO:0000313" key="6">
    <source>
        <dbReference type="Proteomes" id="UP000790347"/>
    </source>
</evidence>
<feature type="compositionally biased region" description="Basic residues" evidence="3">
    <location>
        <begin position="345"/>
        <end position="357"/>
    </location>
</feature>
<proteinExistence type="inferred from homology"/>
<comment type="similarity">
    <text evidence="1 2">Belongs to the nucleosome assembly protein (NAP) family.</text>
</comment>
<feature type="compositionally biased region" description="Basic residues" evidence="3">
    <location>
        <begin position="326"/>
        <end position="337"/>
    </location>
</feature>
<evidence type="ECO:0000256" key="1">
    <source>
        <dbReference type="ARBA" id="ARBA00009947"/>
    </source>
</evidence>